<dbReference type="InterPro" id="IPR003812">
    <property type="entry name" value="Fido"/>
</dbReference>
<dbReference type="Gene3D" id="1.10.3290.10">
    <property type="entry name" value="Fido-like domain"/>
    <property type="match status" value="1"/>
</dbReference>
<dbReference type="PIRSF" id="PIRSF038925">
    <property type="entry name" value="AMP-prot_trans"/>
    <property type="match status" value="1"/>
</dbReference>
<protein>
    <submittedName>
        <fullName evidence="2">Fic family protein</fullName>
    </submittedName>
</protein>
<dbReference type="Pfam" id="PF13784">
    <property type="entry name" value="Fic_N"/>
    <property type="match status" value="1"/>
</dbReference>
<accession>A0A554MUT5</accession>
<reference evidence="2 3" key="1">
    <citation type="submission" date="2018-06" db="EMBL/GenBank/DDBJ databases">
        <title>Natronomonas sp. F16-60 a new haloarchaeon isolated from a solar saltern of Isla Cristina, Huelva, Spain.</title>
        <authorList>
            <person name="Duran-Viseras A."/>
            <person name="Sanchez-Porro C."/>
            <person name="Ventosa A."/>
        </authorList>
    </citation>
    <scope>NUCLEOTIDE SEQUENCE [LARGE SCALE GENOMIC DNA]</scope>
    <source>
        <strain evidence="2 3">F16-60</strain>
    </source>
</reference>
<dbReference type="AlphaFoldDB" id="A0A554MUT5"/>
<dbReference type="InParanoid" id="A0A554MUT5"/>
<evidence type="ECO:0000313" key="3">
    <source>
        <dbReference type="Proteomes" id="UP000319894"/>
    </source>
</evidence>
<dbReference type="PANTHER" id="PTHR13504:SF38">
    <property type="entry name" value="FIDO DOMAIN-CONTAINING PROTEIN"/>
    <property type="match status" value="1"/>
</dbReference>
<dbReference type="SUPFAM" id="SSF140931">
    <property type="entry name" value="Fic-like"/>
    <property type="match status" value="1"/>
</dbReference>
<evidence type="ECO:0000259" key="1">
    <source>
        <dbReference type="PROSITE" id="PS51459"/>
    </source>
</evidence>
<gene>
    <name evidence="2" type="ORF">DP107_17770</name>
</gene>
<dbReference type="Pfam" id="PF02661">
    <property type="entry name" value="Fic"/>
    <property type="match status" value="1"/>
</dbReference>
<name>A0A554MUT5_9EURY</name>
<dbReference type="InterPro" id="IPR040198">
    <property type="entry name" value="Fido_containing"/>
</dbReference>
<comment type="caution">
    <text evidence="2">The sequence shown here is derived from an EMBL/GenBank/DDBJ whole genome shotgun (WGS) entry which is preliminary data.</text>
</comment>
<feature type="domain" description="Fido" evidence="1">
    <location>
        <begin position="133"/>
        <end position="284"/>
    </location>
</feature>
<organism evidence="2 3">
    <name type="scientific">Haloglomus irregulare</name>
    <dbReference type="NCBI Taxonomy" id="2234134"/>
    <lineage>
        <taxon>Archaea</taxon>
        <taxon>Methanobacteriati</taxon>
        <taxon>Methanobacteriota</taxon>
        <taxon>Stenosarchaea group</taxon>
        <taxon>Halobacteria</taxon>
        <taxon>Halobacteriales</taxon>
        <taxon>Natronomonadaceae</taxon>
        <taxon>Haloglomus</taxon>
    </lineage>
</organism>
<keyword evidence="3" id="KW-1185">Reference proteome</keyword>
<evidence type="ECO:0000313" key="2">
    <source>
        <dbReference type="EMBL" id="TSD08871.1"/>
    </source>
</evidence>
<dbReference type="InterPro" id="IPR036597">
    <property type="entry name" value="Fido-like_dom_sf"/>
</dbReference>
<dbReference type="Proteomes" id="UP000319894">
    <property type="component" value="Unassembled WGS sequence"/>
</dbReference>
<dbReference type="PANTHER" id="PTHR13504">
    <property type="entry name" value="FIDO DOMAIN-CONTAINING PROTEIN DDB_G0283145"/>
    <property type="match status" value="1"/>
</dbReference>
<dbReference type="InterPro" id="IPR026287">
    <property type="entry name" value="SoFic-like"/>
</dbReference>
<dbReference type="EMBL" id="QMDX01000022">
    <property type="protein sequence ID" value="TSD08871.1"/>
    <property type="molecule type" value="Genomic_DNA"/>
</dbReference>
<dbReference type="OrthoDB" id="350952at2157"/>
<proteinExistence type="predicted"/>
<dbReference type="PROSITE" id="PS51459">
    <property type="entry name" value="FIDO"/>
    <property type="match status" value="1"/>
</dbReference>
<dbReference type="InterPro" id="IPR025758">
    <property type="entry name" value="Fic/DOC_N"/>
</dbReference>
<sequence>MRPEDFVEHSPGEIEMVDGIFTYSPDPLPPDLDPSHDLVTQNGEAMYALGQLSDLETWLDSPEVILSPLVHREAADSSSIETISRVTLSDLYRREAGEDVGTTDTERADIAEAANYIDATRLGIELLEAGEEIDRSLLQQLHEVLMSGVRGAEKHPGEFRDELVGIGEPGQSLDEARFVPTPPASVPYALRSLLQYLRTESKYAPLIEIALVHYQFEAIHPFHDGNGRMGRLLIMLALYRRDILPGPYLYPSAYFNERRETYLDRLLAVSQEGAWTEWVEFFLEGIATQSREAYTVARELLALRERYREQYAGAGAVVTELIDFIIRQPYFTEPQAVEATGRSQPAVNKWVRQLWDDGVLRETTGQQRNRRYEATDVLDIVEPY</sequence>